<gene>
    <name evidence="6" type="ORF">BKCO1_7100023</name>
</gene>
<dbReference type="GO" id="GO:0016020">
    <property type="term" value="C:membrane"/>
    <property type="evidence" value="ECO:0007669"/>
    <property type="project" value="UniProtKB-SubCell"/>
</dbReference>
<keyword evidence="3 5" id="KW-1133">Transmembrane helix</keyword>
<reference evidence="6 7" key="1">
    <citation type="submission" date="2016-10" db="EMBL/GenBank/DDBJ databases">
        <title>Proteomics and genomics reveal pathogen-plant mechanisms compatible with a hemibiotrophic lifestyle of Diplodia corticola.</title>
        <authorList>
            <person name="Fernandes I."/>
            <person name="De Jonge R."/>
            <person name="Van De Peer Y."/>
            <person name="Devreese B."/>
            <person name="Alves A."/>
            <person name="Esteves A.C."/>
        </authorList>
    </citation>
    <scope>NUCLEOTIDE SEQUENCE [LARGE SCALE GENOMIC DNA]</scope>
    <source>
        <strain evidence="6 7">CBS 112549</strain>
    </source>
</reference>
<dbReference type="Gene3D" id="1.20.58.340">
    <property type="entry name" value="Magnesium transport protein CorA, transmembrane region"/>
    <property type="match status" value="1"/>
</dbReference>
<evidence type="ECO:0000256" key="4">
    <source>
        <dbReference type="ARBA" id="ARBA00023136"/>
    </source>
</evidence>
<organism evidence="6 7">
    <name type="scientific">Diplodia corticola</name>
    <dbReference type="NCBI Taxonomy" id="236234"/>
    <lineage>
        <taxon>Eukaryota</taxon>
        <taxon>Fungi</taxon>
        <taxon>Dikarya</taxon>
        <taxon>Ascomycota</taxon>
        <taxon>Pezizomycotina</taxon>
        <taxon>Dothideomycetes</taxon>
        <taxon>Dothideomycetes incertae sedis</taxon>
        <taxon>Botryosphaeriales</taxon>
        <taxon>Botryosphaeriaceae</taxon>
        <taxon>Diplodia</taxon>
    </lineage>
</organism>
<evidence type="ECO:0000313" key="7">
    <source>
        <dbReference type="Proteomes" id="UP000183809"/>
    </source>
</evidence>
<dbReference type="OrthoDB" id="2830640at2759"/>
<comment type="caution">
    <text evidence="6">The sequence shown here is derived from an EMBL/GenBank/DDBJ whole genome shotgun (WGS) entry which is preliminary data.</text>
</comment>
<dbReference type="GeneID" id="31019038"/>
<feature type="transmembrane region" description="Helical" evidence="5">
    <location>
        <begin position="179"/>
        <end position="196"/>
    </location>
</feature>
<evidence type="ECO:0000256" key="5">
    <source>
        <dbReference type="SAM" id="Phobius"/>
    </source>
</evidence>
<name>A0A1J9QP56_9PEZI</name>
<sequence>MLVPLVVLIQETDRLSDQRKQDNQNTLGLEERIGLRRDWTTDGNFLSKTEDAMRQTLELLTMVTNHKADTEILNKNFMDTIANNIRLIKHQVSPLLDKSSRERMDQHSLDVEYLLECLRQSNISIAASFGALQKRVEIQMTALYTLVGQRDSKLNLEMAYDSRRLASASKRDSSSMKTIAVLTTVFLPGTFIATVFSMPMVDYAPAQFWIYLAIAIPLTLVVLSVWAAWMLWIERRNEREDKRAEERLPIYDSREEYGLNKLPALRRLNRVLCQD</sequence>
<dbReference type="RefSeq" id="XP_020126094.1">
    <property type="nucleotide sequence ID" value="XM_020278777.1"/>
</dbReference>
<keyword evidence="2 5" id="KW-0812">Transmembrane</keyword>
<accession>A0A1J9QP56</accession>
<evidence type="ECO:0000256" key="2">
    <source>
        <dbReference type="ARBA" id="ARBA00022692"/>
    </source>
</evidence>
<dbReference type="Proteomes" id="UP000183809">
    <property type="component" value="Unassembled WGS sequence"/>
</dbReference>
<evidence type="ECO:0000313" key="6">
    <source>
        <dbReference type="EMBL" id="OJD29834.1"/>
    </source>
</evidence>
<feature type="transmembrane region" description="Helical" evidence="5">
    <location>
        <begin position="208"/>
        <end position="233"/>
    </location>
</feature>
<dbReference type="InterPro" id="IPR045863">
    <property type="entry name" value="CorA_TM1_TM2"/>
</dbReference>
<keyword evidence="4 5" id="KW-0472">Membrane</keyword>
<protein>
    <submittedName>
        <fullName evidence="6">Magnesium transport protein transmembrane region</fullName>
    </submittedName>
</protein>
<evidence type="ECO:0000256" key="3">
    <source>
        <dbReference type="ARBA" id="ARBA00022989"/>
    </source>
</evidence>
<dbReference type="STRING" id="236234.A0A1J9QP56"/>
<keyword evidence="7" id="KW-1185">Reference proteome</keyword>
<dbReference type="SUPFAM" id="SSF144083">
    <property type="entry name" value="Magnesium transport protein CorA, transmembrane region"/>
    <property type="match status" value="1"/>
</dbReference>
<comment type="subcellular location">
    <subcellularLocation>
        <location evidence="1">Membrane</location>
        <topology evidence="1">Multi-pass membrane protein</topology>
    </subcellularLocation>
</comment>
<dbReference type="AlphaFoldDB" id="A0A1J9QP56"/>
<dbReference type="EMBL" id="MNUE01000071">
    <property type="protein sequence ID" value="OJD29834.1"/>
    <property type="molecule type" value="Genomic_DNA"/>
</dbReference>
<evidence type="ECO:0000256" key="1">
    <source>
        <dbReference type="ARBA" id="ARBA00004141"/>
    </source>
</evidence>
<proteinExistence type="predicted"/>